<evidence type="ECO:0000313" key="2">
    <source>
        <dbReference type="EMBL" id="RHZ81753.1"/>
    </source>
</evidence>
<comment type="caution">
    <text evidence="2">The sequence shown here is derived from an EMBL/GenBank/DDBJ whole genome shotgun (WGS) entry which is preliminary data.</text>
</comment>
<sequence length="153" mass="18095">MNKELLSIIQYIVDQTPEDQDPLWKLSDLEELRKIREQLKLLFQIRDNCQQYQLNARTEIDEDEQLLINLGSSTNNDQEEREPNEEGGLTEEEEEVPINVYNDENFRQFLDHINIEFEDNNLLENHNKENNDEKMATFLVKPSKFTGAPNEDP</sequence>
<feature type="region of interest" description="Disordered" evidence="1">
    <location>
        <begin position="68"/>
        <end position="97"/>
    </location>
</feature>
<evidence type="ECO:0000313" key="3">
    <source>
        <dbReference type="Proteomes" id="UP000266861"/>
    </source>
</evidence>
<name>A0A397J9S8_9GLOM</name>
<dbReference type="AlphaFoldDB" id="A0A397J9S8"/>
<feature type="compositionally biased region" description="Acidic residues" evidence="1">
    <location>
        <begin position="77"/>
        <end position="96"/>
    </location>
</feature>
<reference evidence="2 3" key="1">
    <citation type="submission" date="2018-08" db="EMBL/GenBank/DDBJ databases">
        <title>Genome and evolution of the arbuscular mycorrhizal fungus Diversispora epigaea (formerly Glomus versiforme) and its bacterial endosymbionts.</title>
        <authorList>
            <person name="Sun X."/>
            <person name="Fei Z."/>
            <person name="Harrison M."/>
        </authorList>
    </citation>
    <scope>NUCLEOTIDE SEQUENCE [LARGE SCALE GENOMIC DNA]</scope>
    <source>
        <strain evidence="2 3">IT104</strain>
    </source>
</reference>
<dbReference type="Proteomes" id="UP000266861">
    <property type="component" value="Unassembled WGS sequence"/>
</dbReference>
<proteinExistence type="predicted"/>
<protein>
    <submittedName>
        <fullName evidence="2">Uncharacterized protein</fullName>
    </submittedName>
</protein>
<evidence type="ECO:0000256" key="1">
    <source>
        <dbReference type="SAM" id="MobiDB-lite"/>
    </source>
</evidence>
<keyword evidence="3" id="KW-1185">Reference proteome</keyword>
<dbReference type="EMBL" id="PQFF01000109">
    <property type="protein sequence ID" value="RHZ81753.1"/>
    <property type="molecule type" value="Genomic_DNA"/>
</dbReference>
<gene>
    <name evidence="2" type="ORF">Glove_117g3</name>
</gene>
<accession>A0A397J9S8</accession>
<organism evidence="2 3">
    <name type="scientific">Diversispora epigaea</name>
    <dbReference type="NCBI Taxonomy" id="1348612"/>
    <lineage>
        <taxon>Eukaryota</taxon>
        <taxon>Fungi</taxon>
        <taxon>Fungi incertae sedis</taxon>
        <taxon>Mucoromycota</taxon>
        <taxon>Glomeromycotina</taxon>
        <taxon>Glomeromycetes</taxon>
        <taxon>Diversisporales</taxon>
        <taxon>Diversisporaceae</taxon>
        <taxon>Diversispora</taxon>
    </lineage>
</organism>